<keyword evidence="5" id="KW-1185">Reference proteome</keyword>
<dbReference type="EMBL" id="JAZBJM010000006">
    <property type="protein sequence ID" value="MEM0518744.1"/>
    <property type="molecule type" value="Genomic_DNA"/>
</dbReference>
<sequence length="56" mass="6224">MLHWKAIYIILAIVFAVIGFIGIGEGGLQPAKYISGMFLILLITLWATEYVGRKRG</sequence>
<feature type="transmembrane region" description="Helical" evidence="1">
    <location>
        <begin position="33"/>
        <end position="52"/>
    </location>
</feature>
<feature type="transmembrane region" description="Helical" evidence="1">
    <location>
        <begin position="7"/>
        <end position="27"/>
    </location>
</feature>
<comment type="caution">
    <text evidence="2">The sequence shown here is derived from an EMBL/GenBank/DDBJ whole genome shotgun (WGS) entry which is preliminary data.</text>
</comment>
<dbReference type="Proteomes" id="UP001390963">
    <property type="component" value="Unassembled WGS sequence"/>
</dbReference>
<evidence type="ECO:0000256" key="1">
    <source>
        <dbReference type="SAM" id="Phobius"/>
    </source>
</evidence>
<reference evidence="2 5" key="1">
    <citation type="submission" date="2024-01" db="EMBL/GenBank/DDBJ databases">
        <title>Aequorivita flavus sp. nov., isolated from deep-sea sediment.</title>
        <authorList>
            <person name="Chen X."/>
        </authorList>
    </citation>
    <scope>NUCLEOTIDE SEQUENCE</scope>
    <source>
        <strain evidence="2">MCCC 1A16923</strain>
        <strain evidence="3 5">MCCC 1A16935</strain>
    </source>
</reference>
<keyword evidence="1" id="KW-0472">Membrane</keyword>
<keyword evidence="1" id="KW-1133">Transmembrane helix</keyword>
<dbReference type="EMBL" id="JBANCF010000006">
    <property type="protein sequence ID" value="MEM0573659.1"/>
    <property type="molecule type" value="Genomic_DNA"/>
</dbReference>
<gene>
    <name evidence="3" type="ORF">VZD24_09040</name>
    <name evidence="2" type="ORF">VZD85_10300</name>
</gene>
<evidence type="ECO:0000313" key="3">
    <source>
        <dbReference type="EMBL" id="MEM0573659.1"/>
    </source>
</evidence>
<dbReference type="RefSeq" id="WP_279448243.1">
    <property type="nucleotide sequence ID" value="NZ_JAZBJM010000006.1"/>
</dbReference>
<organism evidence="2 4">
    <name type="scientific">Aequorivita flava</name>
    <dbReference type="NCBI Taxonomy" id="3114371"/>
    <lineage>
        <taxon>Bacteria</taxon>
        <taxon>Pseudomonadati</taxon>
        <taxon>Bacteroidota</taxon>
        <taxon>Flavobacteriia</taxon>
        <taxon>Flavobacteriales</taxon>
        <taxon>Flavobacteriaceae</taxon>
        <taxon>Aequorivita</taxon>
    </lineage>
</organism>
<evidence type="ECO:0000313" key="2">
    <source>
        <dbReference type="EMBL" id="MEM0518744.1"/>
    </source>
</evidence>
<dbReference type="Proteomes" id="UP001388259">
    <property type="component" value="Unassembled WGS sequence"/>
</dbReference>
<accession>A0AB35YXG7</accession>
<name>A0AB35YXG7_9FLAO</name>
<proteinExistence type="predicted"/>
<keyword evidence="1" id="KW-0812">Transmembrane</keyword>
<evidence type="ECO:0000313" key="4">
    <source>
        <dbReference type="Proteomes" id="UP001388259"/>
    </source>
</evidence>
<protein>
    <submittedName>
        <fullName evidence="2">DUF1328 domain-containing protein</fullName>
    </submittedName>
</protein>
<dbReference type="AlphaFoldDB" id="A0AB35YXG7"/>
<evidence type="ECO:0000313" key="5">
    <source>
        <dbReference type="Proteomes" id="UP001390963"/>
    </source>
</evidence>